<evidence type="ECO:0000313" key="5">
    <source>
        <dbReference type="Proteomes" id="UP000242715"/>
    </source>
</evidence>
<dbReference type="InterPro" id="IPR038765">
    <property type="entry name" value="Papain-like_cys_pep_sf"/>
</dbReference>
<proteinExistence type="predicted"/>
<evidence type="ECO:0000256" key="1">
    <source>
        <dbReference type="SAM" id="Phobius"/>
    </source>
</evidence>
<dbReference type="EMBL" id="DF973343">
    <property type="protein sequence ID" value="GAU26844.1"/>
    <property type="molecule type" value="Genomic_DNA"/>
</dbReference>
<organism evidence="4 5">
    <name type="scientific">Trifolium subterraneum</name>
    <name type="common">Subterranean clover</name>
    <dbReference type="NCBI Taxonomy" id="3900"/>
    <lineage>
        <taxon>Eukaryota</taxon>
        <taxon>Viridiplantae</taxon>
        <taxon>Streptophyta</taxon>
        <taxon>Embryophyta</taxon>
        <taxon>Tracheophyta</taxon>
        <taxon>Spermatophyta</taxon>
        <taxon>Magnoliopsida</taxon>
        <taxon>eudicotyledons</taxon>
        <taxon>Gunneridae</taxon>
        <taxon>Pentapetalae</taxon>
        <taxon>rosids</taxon>
        <taxon>fabids</taxon>
        <taxon>Fabales</taxon>
        <taxon>Fabaceae</taxon>
        <taxon>Papilionoideae</taxon>
        <taxon>50 kb inversion clade</taxon>
        <taxon>NPAAA clade</taxon>
        <taxon>Hologalegina</taxon>
        <taxon>IRL clade</taxon>
        <taxon>Trifolieae</taxon>
        <taxon>Trifolium</taxon>
    </lineage>
</organism>
<dbReference type="Gene3D" id="1.10.287.2250">
    <property type="match status" value="1"/>
</dbReference>
<feature type="transmembrane region" description="Helical" evidence="1">
    <location>
        <begin position="117"/>
        <end position="136"/>
    </location>
</feature>
<feature type="domain" description="Cathepsin propeptide inhibitor" evidence="3">
    <location>
        <begin position="40"/>
        <end position="100"/>
    </location>
</feature>
<keyword evidence="1" id="KW-0472">Membrane</keyword>
<dbReference type="InterPro" id="IPR013201">
    <property type="entry name" value="Prot_inhib_I29"/>
</dbReference>
<keyword evidence="5" id="KW-1185">Reference proteome</keyword>
<accession>A0A2Z6M2M6</accession>
<dbReference type="Pfam" id="PF08246">
    <property type="entry name" value="Inhibitor_I29"/>
    <property type="match status" value="1"/>
</dbReference>
<gene>
    <name evidence="4" type="ORF">TSUD_02460</name>
</gene>
<dbReference type="OrthoDB" id="1434483at2759"/>
<name>A0A2Z6M2M6_TRISU</name>
<reference evidence="5" key="1">
    <citation type="journal article" date="2017" name="Front. Plant Sci.">
        <title>Climate Clever Clovers: New Paradigm to Reduce the Environmental Footprint of Ruminants by Breeding Low Methanogenic Forages Utilizing Haplotype Variation.</title>
        <authorList>
            <person name="Kaur P."/>
            <person name="Appels R."/>
            <person name="Bayer P.E."/>
            <person name="Keeble-Gagnere G."/>
            <person name="Wang J."/>
            <person name="Hirakawa H."/>
            <person name="Shirasawa K."/>
            <person name="Vercoe P."/>
            <person name="Stefanova K."/>
            <person name="Durmic Z."/>
            <person name="Nichols P."/>
            <person name="Revell C."/>
            <person name="Isobe S.N."/>
            <person name="Edwards D."/>
            <person name="Erskine W."/>
        </authorList>
    </citation>
    <scope>NUCLEOTIDE SEQUENCE [LARGE SCALE GENOMIC DNA]</scope>
    <source>
        <strain evidence="5">cv. Daliak</strain>
    </source>
</reference>
<evidence type="ECO:0000259" key="3">
    <source>
        <dbReference type="SMART" id="SM00848"/>
    </source>
</evidence>
<keyword evidence="1" id="KW-0812">Transmembrane</keyword>
<protein>
    <recommendedName>
        <fullName evidence="3">Cathepsin propeptide inhibitor domain-containing protein</fullName>
    </recommendedName>
</protein>
<feature type="chain" id="PRO_5016362977" description="Cathepsin propeptide inhibitor domain-containing protein" evidence="2">
    <location>
        <begin position="20"/>
        <end position="184"/>
    </location>
</feature>
<evidence type="ECO:0000313" key="4">
    <source>
        <dbReference type="EMBL" id="GAU26844.1"/>
    </source>
</evidence>
<keyword evidence="2" id="KW-0732">Signal</keyword>
<dbReference type="SMART" id="SM00848">
    <property type="entry name" value="Inhibitor_I29"/>
    <property type="match status" value="1"/>
</dbReference>
<dbReference type="SUPFAM" id="SSF54001">
    <property type="entry name" value="Cysteine proteinases"/>
    <property type="match status" value="1"/>
</dbReference>
<feature type="signal peptide" evidence="2">
    <location>
        <begin position="1"/>
        <end position="19"/>
    </location>
</feature>
<dbReference type="Proteomes" id="UP000242715">
    <property type="component" value="Unassembled WGS sequence"/>
</dbReference>
<keyword evidence="1" id="KW-1133">Transmembrane helix</keyword>
<sequence length="184" mass="21609">MDCIFILAFFLLFVVVATSTEDLLIRQVVDNVEDHAEQQFNIFKSKYNKSYPTKEEHDYRFGVFKANLEFIEERNKINKAAHRNYKLGINYFSDLTFKEHVGTGCGRELEQPDAEETFLIIIVLSIHVVLLLWCMMRRLLGHRNDSSHKNVKDAAYARYIISEQFFHGNNNLVILFDDDYTQLC</sequence>
<evidence type="ECO:0000256" key="2">
    <source>
        <dbReference type="SAM" id="SignalP"/>
    </source>
</evidence>
<dbReference type="AlphaFoldDB" id="A0A2Z6M2M6"/>